<dbReference type="Pfam" id="PF04203">
    <property type="entry name" value="Sortase"/>
    <property type="match status" value="1"/>
</dbReference>
<evidence type="ECO:0000313" key="3">
    <source>
        <dbReference type="EMBL" id="PSL02469.1"/>
    </source>
</evidence>
<sequence length="233" mass="23790">MPAVVAGFALTLTGCGAGETGDDGGRAAPSVSTPESPSGGVPAEPPPAQNGTADAKAPPVSAPPSSAAPEPEPPEPDPETAAVLAASEPVEVAIGALDVREEIIPLGLTDEGVMEVPQGPDPVGWYDRSPTPGERGPAVLAGHVTWNGTAGVFRHLDDLAERDEIVVTRADGSTARFAVTGVEQYGKDEFPTARVYGNTPGPELRLITCAGDYDPEANDYSDNVVVYARSVAP</sequence>
<feature type="compositionally biased region" description="Low complexity" evidence="2">
    <location>
        <begin position="53"/>
        <end position="69"/>
    </location>
</feature>
<evidence type="ECO:0000256" key="1">
    <source>
        <dbReference type="ARBA" id="ARBA00022801"/>
    </source>
</evidence>
<dbReference type="InterPro" id="IPR042001">
    <property type="entry name" value="Sortase_F"/>
</dbReference>
<organism evidence="3 4">
    <name type="scientific">Haloactinopolyspora alba</name>
    <dbReference type="NCBI Taxonomy" id="648780"/>
    <lineage>
        <taxon>Bacteria</taxon>
        <taxon>Bacillati</taxon>
        <taxon>Actinomycetota</taxon>
        <taxon>Actinomycetes</taxon>
        <taxon>Jiangellales</taxon>
        <taxon>Jiangellaceae</taxon>
        <taxon>Haloactinopolyspora</taxon>
    </lineage>
</organism>
<dbReference type="Proteomes" id="UP000243528">
    <property type="component" value="Unassembled WGS sequence"/>
</dbReference>
<dbReference type="InterPro" id="IPR023365">
    <property type="entry name" value="Sortase_dom-sf"/>
</dbReference>
<evidence type="ECO:0000256" key="2">
    <source>
        <dbReference type="SAM" id="MobiDB-lite"/>
    </source>
</evidence>
<dbReference type="CDD" id="cd05829">
    <property type="entry name" value="Sortase_F"/>
    <property type="match status" value="1"/>
</dbReference>
<dbReference type="RefSeq" id="WP_106538062.1">
    <property type="nucleotide sequence ID" value="NZ_PYGE01000010.1"/>
</dbReference>
<dbReference type="SUPFAM" id="SSF63817">
    <property type="entry name" value="Sortase"/>
    <property type="match status" value="1"/>
</dbReference>
<dbReference type="GO" id="GO:0016787">
    <property type="term" value="F:hydrolase activity"/>
    <property type="evidence" value="ECO:0007669"/>
    <property type="project" value="UniProtKB-KW"/>
</dbReference>
<keyword evidence="1" id="KW-0378">Hydrolase</keyword>
<reference evidence="3 4" key="1">
    <citation type="submission" date="2018-03" db="EMBL/GenBank/DDBJ databases">
        <title>Genomic Encyclopedia of Archaeal and Bacterial Type Strains, Phase II (KMG-II): from individual species to whole genera.</title>
        <authorList>
            <person name="Goeker M."/>
        </authorList>
    </citation>
    <scope>NUCLEOTIDE SEQUENCE [LARGE SCALE GENOMIC DNA]</scope>
    <source>
        <strain evidence="3 4">DSM 45211</strain>
    </source>
</reference>
<accession>A0A2P8DZ41</accession>
<keyword evidence="4" id="KW-1185">Reference proteome</keyword>
<feature type="region of interest" description="Disordered" evidence="2">
    <location>
        <begin position="13"/>
        <end position="80"/>
    </location>
</feature>
<name>A0A2P8DZ41_9ACTN</name>
<dbReference type="InterPro" id="IPR005754">
    <property type="entry name" value="Sortase"/>
</dbReference>
<protein>
    <submittedName>
        <fullName evidence="3">Sortase family protein</fullName>
    </submittedName>
</protein>
<dbReference type="AlphaFoldDB" id="A0A2P8DZ41"/>
<evidence type="ECO:0000313" key="4">
    <source>
        <dbReference type="Proteomes" id="UP000243528"/>
    </source>
</evidence>
<dbReference type="EMBL" id="PYGE01000010">
    <property type="protein sequence ID" value="PSL02469.1"/>
    <property type="molecule type" value="Genomic_DNA"/>
</dbReference>
<comment type="caution">
    <text evidence="3">The sequence shown here is derived from an EMBL/GenBank/DDBJ whole genome shotgun (WGS) entry which is preliminary data.</text>
</comment>
<dbReference type="Gene3D" id="2.40.260.10">
    <property type="entry name" value="Sortase"/>
    <property type="match status" value="1"/>
</dbReference>
<dbReference type="OrthoDB" id="525039at2"/>
<proteinExistence type="predicted"/>
<dbReference type="NCBIfam" id="NF033748">
    <property type="entry name" value="class_F_sortase"/>
    <property type="match status" value="1"/>
</dbReference>
<gene>
    <name evidence="3" type="ORF">CLV30_110122</name>
</gene>